<dbReference type="PROSITE" id="PS51725">
    <property type="entry name" value="ABM"/>
    <property type="match status" value="1"/>
</dbReference>
<keyword evidence="2" id="KW-0503">Monooxygenase</keyword>
<evidence type="ECO:0000259" key="1">
    <source>
        <dbReference type="PROSITE" id="PS51725"/>
    </source>
</evidence>
<dbReference type="RefSeq" id="WP_317792025.1">
    <property type="nucleotide sequence ID" value="NZ_AP028461.1"/>
</dbReference>
<feature type="domain" description="ABM" evidence="1">
    <location>
        <begin position="5"/>
        <end position="93"/>
    </location>
</feature>
<organism evidence="2 3">
    <name type="scientific">Actinoplanes sichuanensis</name>
    <dbReference type="NCBI Taxonomy" id="512349"/>
    <lineage>
        <taxon>Bacteria</taxon>
        <taxon>Bacillati</taxon>
        <taxon>Actinomycetota</taxon>
        <taxon>Actinomycetes</taxon>
        <taxon>Micromonosporales</taxon>
        <taxon>Micromonosporaceae</taxon>
        <taxon>Actinoplanes</taxon>
    </lineage>
</organism>
<protein>
    <submittedName>
        <fullName evidence="2">Quinol monooxygenase</fullName>
        <ecNumber evidence="2">1.-.-.-</ecNumber>
    </submittedName>
</protein>
<dbReference type="InterPro" id="IPR011008">
    <property type="entry name" value="Dimeric_a/b-barrel"/>
</dbReference>
<comment type="caution">
    <text evidence="2">The sequence shown here is derived from an EMBL/GenBank/DDBJ whole genome shotgun (WGS) entry which is preliminary data.</text>
</comment>
<reference evidence="3" key="1">
    <citation type="journal article" date="2019" name="Int. J. Syst. Evol. Microbiol.">
        <title>The Global Catalogue of Microorganisms (GCM) 10K type strain sequencing project: providing services to taxonomists for standard genome sequencing and annotation.</title>
        <authorList>
            <consortium name="The Broad Institute Genomics Platform"/>
            <consortium name="The Broad Institute Genome Sequencing Center for Infectious Disease"/>
            <person name="Wu L."/>
            <person name="Ma J."/>
        </authorList>
    </citation>
    <scope>NUCLEOTIDE SEQUENCE [LARGE SCALE GENOMIC DNA]</scope>
    <source>
        <strain evidence="3">CCM 7526</strain>
    </source>
</reference>
<keyword evidence="2" id="KW-0560">Oxidoreductase</keyword>
<dbReference type="SUPFAM" id="SSF54909">
    <property type="entry name" value="Dimeric alpha+beta barrel"/>
    <property type="match status" value="1"/>
</dbReference>
<dbReference type="Pfam" id="PF03992">
    <property type="entry name" value="ABM"/>
    <property type="match status" value="1"/>
</dbReference>
<name>A0ABW4AHW7_9ACTN</name>
<dbReference type="EC" id="1.-.-.-" evidence="2"/>
<sequence length="104" mass="11375">MIVKYGYFGSMKAKSGHRDQVIKILLRAAEGVRAAGCHLYVVGVADDDDQTILVNEVWDSKEQHDASLRLPETRAAIAEAMPMLTGEFDSREFTVLGGLGLPPE</sequence>
<proteinExistence type="predicted"/>
<evidence type="ECO:0000313" key="2">
    <source>
        <dbReference type="EMBL" id="MFD1369825.1"/>
    </source>
</evidence>
<dbReference type="Gene3D" id="3.30.70.100">
    <property type="match status" value="1"/>
</dbReference>
<dbReference type="Proteomes" id="UP001597183">
    <property type="component" value="Unassembled WGS sequence"/>
</dbReference>
<keyword evidence="3" id="KW-1185">Reference proteome</keyword>
<dbReference type="GO" id="GO:0004497">
    <property type="term" value="F:monooxygenase activity"/>
    <property type="evidence" value="ECO:0007669"/>
    <property type="project" value="UniProtKB-KW"/>
</dbReference>
<dbReference type="InterPro" id="IPR007138">
    <property type="entry name" value="ABM_dom"/>
</dbReference>
<gene>
    <name evidence="2" type="ORF">ACFQ5G_31180</name>
</gene>
<accession>A0ABW4AHW7</accession>
<dbReference type="EMBL" id="JBHTMK010000040">
    <property type="protein sequence ID" value="MFD1369825.1"/>
    <property type="molecule type" value="Genomic_DNA"/>
</dbReference>
<evidence type="ECO:0000313" key="3">
    <source>
        <dbReference type="Proteomes" id="UP001597183"/>
    </source>
</evidence>